<protein>
    <submittedName>
        <fullName evidence="1">Uncharacterized protein</fullName>
    </submittedName>
</protein>
<comment type="caution">
    <text evidence="1">The sequence shown here is derived from an EMBL/GenBank/DDBJ whole genome shotgun (WGS) entry which is preliminary data.</text>
</comment>
<evidence type="ECO:0000313" key="1">
    <source>
        <dbReference type="EMBL" id="PIM96379.1"/>
    </source>
</evidence>
<evidence type="ECO:0000313" key="2">
    <source>
        <dbReference type="Proteomes" id="UP000229529"/>
    </source>
</evidence>
<dbReference type="EMBL" id="NXGS01000071">
    <property type="protein sequence ID" value="PIM96379.1"/>
    <property type="molecule type" value="Genomic_DNA"/>
</dbReference>
<organism evidence="1 2">
    <name type="scientific">Candidatus Hodgkinia cicadicola</name>
    <dbReference type="NCBI Taxonomy" id="573658"/>
    <lineage>
        <taxon>Bacteria</taxon>
        <taxon>Pseudomonadati</taxon>
        <taxon>Pseudomonadota</taxon>
        <taxon>Alphaproteobacteria</taxon>
        <taxon>Hyphomicrobiales</taxon>
        <taxon>Candidatus Hodgkinia</taxon>
    </lineage>
</organism>
<accession>A0ABX4MK08</accession>
<reference evidence="1" key="1">
    <citation type="submission" date="2017-09" db="EMBL/GenBank/DDBJ databases">
        <authorList>
            <person name="Campbell M.A."/>
            <person name="Lukasik P."/>
            <person name="Simon C."/>
            <person name="McCutcheon J.P."/>
        </authorList>
    </citation>
    <scope>NUCLEOTIDE SEQUENCE [LARGE SCALE GENOMIC DNA]</scope>
    <source>
        <strain evidence="1">ALECUR</strain>
    </source>
</reference>
<sequence length="177" mass="20190">MFGILFTMLALFNSKFSKWKKLIRKEKMFQVLAKVSKIRNGIVPVPLLACNRPSSRNSVVSCKYFNEVCDYNDLIRLLVYSAVFQTRIKLVLRYNDNSFHSFNNSLLSFDYGVPTNPLFSIVGFGSSSSTSRWLKCFSKSMSGFGRLTTWPRESGSQDITIPGAFIKLERLIAKRLS</sequence>
<dbReference type="Proteomes" id="UP000229529">
    <property type="component" value="Unassembled WGS sequence"/>
</dbReference>
<proteinExistence type="predicted"/>
<keyword evidence="2" id="KW-1185">Reference proteome</keyword>
<name>A0ABX4MK08_9HYPH</name>
<gene>
    <name evidence="1" type="ORF">alecur_107</name>
</gene>